<dbReference type="EMBL" id="BORT01000044">
    <property type="protein sequence ID" value="GIO51143.1"/>
    <property type="molecule type" value="Genomic_DNA"/>
</dbReference>
<dbReference type="SUPFAM" id="SSF103481">
    <property type="entry name" value="Multidrug resistance efflux transporter EmrE"/>
    <property type="match status" value="2"/>
</dbReference>
<name>A0A919YKE9_9BACL</name>
<organism evidence="8 9">
    <name type="scientific">Paenibacillus azoreducens</name>
    <dbReference type="NCBI Taxonomy" id="116718"/>
    <lineage>
        <taxon>Bacteria</taxon>
        <taxon>Bacillati</taxon>
        <taxon>Bacillota</taxon>
        <taxon>Bacilli</taxon>
        <taxon>Bacillales</taxon>
        <taxon>Paenibacillaceae</taxon>
        <taxon>Paenibacillus</taxon>
    </lineage>
</organism>
<dbReference type="GO" id="GO:0016020">
    <property type="term" value="C:membrane"/>
    <property type="evidence" value="ECO:0007669"/>
    <property type="project" value="UniProtKB-SubCell"/>
</dbReference>
<dbReference type="Pfam" id="PF00892">
    <property type="entry name" value="EamA"/>
    <property type="match status" value="2"/>
</dbReference>
<dbReference type="Proteomes" id="UP000682811">
    <property type="component" value="Unassembled WGS sequence"/>
</dbReference>
<keyword evidence="4 6" id="KW-1133">Transmembrane helix</keyword>
<feature type="transmembrane region" description="Helical" evidence="6">
    <location>
        <begin position="128"/>
        <end position="146"/>
    </location>
</feature>
<keyword evidence="9" id="KW-1185">Reference proteome</keyword>
<evidence type="ECO:0000256" key="1">
    <source>
        <dbReference type="ARBA" id="ARBA00004127"/>
    </source>
</evidence>
<feature type="transmembrane region" description="Helical" evidence="6">
    <location>
        <begin position="7"/>
        <end position="27"/>
    </location>
</feature>
<keyword evidence="3 6" id="KW-0812">Transmembrane</keyword>
<evidence type="ECO:0000256" key="6">
    <source>
        <dbReference type="SAM" id="Phobius"/>
    </source>
</evidence>
<evidence type="ECO:0000313" key="8">
    <source>
        <dbReference type="EMBL" id="GIO51143.1"/>
    </source>
</evidence>
<comment type="subcellular location">
    <subcellularLocation>
        <location evidence="1">Endomembrane system</location>
        <topology evidence="1">Multi-pass membrane protein</topology>
    </subcellularLocation>
</comment>
<feature type="transmembrane region" description="Helical" evidence="6">
    <location>
        <begin position="276"/>
        <end position="294"/>
    </location>
</feature>
<evidence type="ECO:0000256" key="3">
    <source>
        <dbReference type="ARBA" id="ARBA00022692"/>
    </source>
</evidence>
<feature type="transmembrane region" description="Helical" evidence="6">
    <location>
        <begin position="253"/>
        <end position="270"/>
    </location>
</feature>
<evidence type="ECO:0000256" key="5">
    <source>
        <dbReference type="ARBA" id="ARBA00023136"/>
    </source>
</evidence>
<evidence type="ECO:0000256" key="4">
    <source>
        <dbReference type="ARBA" id="ARBA00022989"/>
    </source>
</evidence>
<sequence>MKKISYLLLISISLIWGSQFFLVDLVIHSIPPVTLAAVKAIIGAGTLALLYIFSGQGRKREPVGRKQSKSLWGSFVWIGLLEAVIPFILIGWGQQTVSSSMAAILMGTIPIFTILFVKLFVPGETISASKWISVIVGMVGIVILFAPDLGSSFHAGNIAGDLALVGAAVSFAGSLILIKRLPPMSSILAMRNVLAAASVILVPLAFLLEDPLHVALTPTQILAVIILGSFHAGIVYMLYNLLIQRAGATFASLNNYLVPLIGIVLGVTVLGDSLTWNAVAGLAVILLSLALGGFEKQKRP</sequence>
<feature type="transmembrane region" description="Helical" evidence="6">
    <location>
        <begin position="190"/>
        <end position="208"/>
    </location>
</feature>
<feature type="transmembrane region" description="Helical" evidence="6">
    <location>
        <begin position="33"/>
        <end position="53"/>
    </location>
</feature>
<feature type="transmembrane region" description="Helical" evidence="6">
    <location>
        <begin position="100"/>
        <end position="121"/>
    </location>
</feature>
<accession>A0A919YKE9</accession>
<dbReference type="AlphaFoldDB" id="A0A919YKE9"/>
<evidence type="ECO:0000256" key="2">
    <source>
        <dbReference type="ARBA" id="ARBA00007362"/>
    </source>
</evidence>
<dbReference type="InterPro" id="IPR000620">
    <property type="entry name" value="EamA_dom"/>
</dbReference>
<comment type="similarity">
    <text evidence="2">Belongs to the EamA transporter family.</text>
</comment>
<evidence type="ECO:0000313" key="9">
    <source>
        <dbReference type="Proteomes" id="UP000682811"/>
    </source>
</evidence>
<feature type="domain" description="EamA" evidence="7">
    <location>
        <begin position="4"/>
        <end position="145"/>
    </location>
</feature>
<gene>
    <name evidence="8" type="ORF">J34TS1_59080</name>
</gene>
<comment type="caution">
    <text evidence="8">The sequence shown here is derived from an EMBL/GenBank/DDBJ whole genome shotgun (WGS) entry which is preliminary data.</text>
</comment>
<dbReference type="PANTHER" id="PTHR32322:SF2">
    <property type="entry name" value="EAMA DOMAIN-CONTAINING PROTEIN"/>
    <property type="match status" value="1"/>
</dbReference>
<feature type="transmembrane region" description="Helical" evidence="6">
    <location>
        <begin position="158"/>
        <end position="178"/>
    </location>
</feature>
<feature type="transmembrane region" description="Helical" evidence="6">
    <location>
        <begin position="220"/>
        <end position="241"/>
    </location>
</feature>
<dbReference type="PANTHER" id="PTHR32322">
    <property type="entry name" value="INNER MEMBRANE TRANSPORTER"/>
    <property type="match status" value="1"/>
</dbReference>
<evidence type="ECO:0000259" key="7">
    <source>
        <dbReference type="Pfam" id="PF00892"/>
    </source>
</evidence>
<keyword evidence="5 6" id="KW-0472">Membrane</keyword>
<dbReference type="InterPro" id="IPR050638">
    <property type="entry name" value="AA-Vitamin_Transporters"/>
</dbReference>
<feature type="transmembrane region" description="Helical" evidence="6">
    <location>
        <begin position="74"/>
        <end position="94"/>
    </location>
</feature>
<dbReference type="InterPro" id="IPR037185">
    <property type="entry name" value="EmrE-like"/>
</dbReference>
<reference evidence="8 9" key="1">
    <citation type="submission" date="2021-03" db="EMBL/GenBank/DDBJ databases">
        <title>Antimicrobial resistance genes in bacteria isolated from Japanese honey, and their potential for conferring macrolide and lincosamide resistance in the American foulbrood pathogen Paenibacillus larvae.</title>
        <authorList>
            <person name="Okamoto M."/>
            <person name="Kumagai M."/>
            <person name="Kanamori H."/>
            <person name="Takamatsu D."/>
        </authorList>
    </citation>
    <scope>NUCLEOTIDE SEQUENCE [LARGE SCALE GENOMIC DNA]</scope>
    <source>
        <strain evidence="8 9">J34TS1</strain>
    </source>
</reference>
<proteinExistence type="inferred from homology"/>
<protein>
    <submittedName>
        <fullName evidence="8">Membrane protein</fullName>
    </submittedName>
</protein>
<feature type="domain" description="EamA" evidence="7">
    <location>
        <begin position="159"/>
        <end position="291"/>
    </location>
</feature>
<dbReference type="RefSeq" id="WP_212981183.1">
    <property type="nucleotide sequence ID" value="NZ_AP025343.1"/>
</dbReference>